<organism evidence="2 4">
    <name type="scientific">Araneus ventricosus</name>
    <name type="common">Orbweaver spider</name>
    <name type="synonym">Epeira ventricosa</name>
    <dbReference type="NCBI Taxonomy" id="182803"/>
    <lineage>
        <taxon>Eukaryota</taxon>
        <taxon>Metazoa</taxon>
        <taxon>Ecdysozoa</taxon>
        <taxon>Arthropoda</taxon>
        <taxon>Chelicerata</taxon>
        <taxon>Arachnida</taxon>
        <taxon>Araneae</taxon>
        <taxon>Araneomorphae</taxon>
        <taxon>Entelegynae</taxon>
        <taxon>Araneoidea</taxon>
        <taxon>Araneidae</taxon>
        <taxon>Araneus</taxon>
    </lineage>
</organism>
<evidence type="ECO:0000313" key="3">
    <source>
        <dbReference type="EMBL" id="GBO30873.1"/>
    </source>
</evidence>
<keyword evidence="4" id="KW-1185">Reference proteome</keyword>
<evidence type="ECO:0000313" key="2">
    <source>
        <dbReference type="EMBL" id="GBO30673.1"/>
    </source>
</evidence>
<accession>A0A4Y2VZ02</accession>
<name>A0A4Y2VZ02_ARAVE</name>
<evidence type="ECO:0000313" key="4">
    <source>
        <dbReference type="Proteomes" id="UP000499080"/>
    </source>
</evidence>
<reference evidence="2 4" key="1">
    <citation type="journal article" date="2019" name="Sci. Rep.">
        <title>Orb-weaving spider Araneus ventricosus genome elucidates the spidroin gene catalogue.</title>
        <authorList>
            <person name="Kono N."/>
            <person name="Nakamura H."/>
            <person name="Ohtoshi R."/>
            <person name="Moran D.A.P."/>
            <person name="Shinohara A."/>
            <person name="Yoshida Y."/>
            <person name="Fujiwara M."/>
            <person name="Mori M."/>
            <person name="Tomita M."/>
            <person name="Arakawa K."/>
        </authorList>
    </citation>
    <scope>NUCLEOTIDE SEQUENCE [LARGE SCALE GENOMIC DNA]</scope>
</reference>
<evidence type="ECO:0000256" key="1">
    <source>
        <dbReference type="SAM" id="MobiDB-lite"/>
    </source>
</evidence>
<gene>
    <name evidence="2" type="ORF">AVEN_85029_1</name>
    <name evidence="3" type="ORF">AVEN_87645_1</name>
</gene>
<proteinExistence type="predicted"/>
<sequence length="73" mass="8153">MSDGINTGDTASSRKRGRRISSTMQLSGDQKPFIVANLKSAASETKRRRTANDVNKNCNCCLVYFYVSFKELD</sequence>
<feature type="compositionally biased region" description="Polar residues" evidence="1">
    <location>
        <begin position="1"/>
        <end position="11"/>
    </location>
</feature>
<dbReference type="EMBL" id="BGPR01054081">
    <property type="protein sequence ID" value="GBO30873.1"/>
    <property type="molecule type" value="Genomic_DNA"/>
</dbReference>
<comment type="caution">
    <text evidence="2">The sequence shown here is derived from an EMBL/GenBank/DDBJ whole genome shotgun (WGS) entry which is preliminary data.</text>
</comment>
<feature type="region of interest" description="Disordered" evidence="1">
    <location>
        <begin position="1"/>
        <end position="26"/>
    </location>
</feature>
<dbReference type="Proteomes" id="UP000499080">
    <property type="component" value="Unassembled WGS sequence"/>
</dbReference>
<dbReference type="EMBL" id="BGPR01053870">
    <property type="protein sequence ID" value="GBO30673.1"/>
    <property type="molecule type" value="Genomic_DNA"/>
</dbReference>
<protein>
    <submittedName>
        <fullName evidence="2">Uncharacterized protein</fullName>
    </submittedName>
</protein>
<dbReference type="AlphaFoldDB" id="A0A4Y2VZ02"/>